<proteinExistence type="predicted"/>
<keyword evidence="2" id="KW-1185">Reference proteome</keyword>
<gene>
    <name evidence="1" type="ORF">Fadolivirus_1_933</name>
</gene>
<sequence length="129" mass="15244">MEFPVTNARMVILTTSKSNPKYDKFVKMLNGGNMTEKLLQKNINIMENIVEDKNIFELTLYDYSMQPINKLIDLTNDTLQKIIDTFDTLPQPKKTSTDKKGGGEHDYKHKYEKYKLKYKEMRKVITKYH</sequence>
<reference evidence="1 2" key="1">
    <citation type="submission" date="2020-04" db="EMBL/GenBank/DDBJ databases">
        <title>Advantages and limits of metagenomic assembly and binning of a giant virus.</title>
        <authorList>
            <person name="Schulz F."/>
            <person name="Andreani J."/>
            <person name="Francis R."/>
            <person name="Boudjemaa H."/>
            <person name="Bou Khalil J.Y."/>
            <person name="Lee J."/>
            <person name="La Scola B."/>
            <person name="Woyke T."/>
        </authorList>
    </citation>
    <scope>NUCLEOTIDE SEQUENCE [LARGE SCALE GENOMIC DNA]</scope>
    <source>
        <strain evidence="1 2">FV1/VV64</strain>
    </source>
</reference>
<accession>A0A7D3UUU5</accession>
<dbReference type="EMBL" id="MT418680">
    <property type="protein sequence ID" value="QKF94391.1"/>
    <property type="molecule type" value="Genomic_DNA"/>
</dbReference>
<name>A0A7D3UUU5_9VIRU</name>
<evidence type="ECO:0000313" key="1">
    <source>
        <dbReference type="EMBL" id="QKF94391.1"/>
    </source>
</evidence>
<organism evidence="1 2">
    <name type="scientific">Fadolivirus FV1/VV64</name>
    <dbReference type="NCBI Taxonomy" id="3070911"/>
    <lineage>
        <taxon>Viruses</taxon>
        <taxon>Varidnaviria</taxon>
        <taxon>Bamfordvirae</taxon>
        <taxon>Nucleocytoviricota</taxon>
        <taxon>Megaviricetes</taxon>
        <taxon>Imitervirales</taxon>
        <taxon>Mimiviridae</taxon>
        <taxon>Klosneuvirinae</taxon>
        <taxon>Fadolivirus</taxon>
        <taxon>Fadolivirus algeromassiliense</taxon>
    </lineage>
</organism>
<protein>
    <submittedName>
        <fullName evidence="1">Uncharacterized protein</fullName>
    </submittedName>
</protein>
<evidence type="ECO:0000313" key="2">
    <source>
        <dbReference type="Proteomes" id="UP001162001"/>
    </source>
</evidence>
<dbReference type="Proteomes" id="UP001162001">
    <property type="component" value="Segment"/>
</dbReference>